<keyword evidence="2 5" id="KW-0732">Signal</keyword>
<comment type="similarity">
    <text evidence="1 4">Belongs to the polysaccharide lyase 1 family.</text>
</comment>
<evidence type="ECO:0000256" key="5">
    <source>
        <dbReference type="SAM" id="SignalP"/>
    </source>
</evidence>
<dbReference type="SMART" id="SM00656">
    <property type="entry name" value="Amb_all"/>
    <property type="match status" value="1"/>
</dbReference>
<dbReference type="InterPro" id="IPR012334">
    <property type="entry name" value="Pectin_lyas_fold"/>
</dbReference>
<dbReference type="Proteomes" id="UP001187682">
    <property type="component" value="Unassembled WGS sequence"/>
</dbReference>
<sequence length="324" mass="34041">MYFIRSVGLSALAAGLVSGTSINDPGVVARQACSASVDELVGYGSGTTGGGSGTGTTVTSCAELASAAKVGGVIKISGTLTGCDIIDLKADTTVLGVGANSGLANGGFRVRRTGNVIIRNLNFHNPPEKKDLISLDQATQVWIDHCDFSSEGITGDKDRFDGLLDVTHASDFVTISWNKFHDHWKGSLVGHSDNNGDEDTGHLRVTYHHNNWSNVNSRLPSVRFGTVHVYNSCYEGTETSAVNSRMGAQVLVEGSSFTNTHLAVVTDLDSKEDGFATERNNLFVNSDTRITQAGSLKPPYAYTADDASCVCSVLASQAGTGIIG</sequence>
<dbReference type="AlphaFoldDB" id="A0AAE8N6A4"/>
<gene>
    <name evidence="7" type="ORF">DNG_08812</name>
</gene>
<evidence type="ECO:0000313" key="8">
    <source>
        <dbReference type="Proteomes" id="UP001187682"/>
    </source>
</evidence>
<dbReference type="InterPro" id="IPR045032">
    <property type="entry name" value="PEL"/>
</dbReference>
<proteinExistence type="inferred from homology"/>
<dbReference type="InterPro" id="IPR011050">
    <property type="entry name" value="Pectin_lyase_fold/virulence"/>
</dbReference>
<keyword evidence="8" id="KW-1185">Reference proteome</keyword>
<dbReference type="GO" id="GO:0000272">
    <property type="term" value="P:polysaccharide catabolic process"/>
    <property type="evidence" value="ECO:0007669"/>
    <property type="project" value="UniProtKB-KW"/>
</dbReference>
<accession>A0AAE8N6A4</accession>
<dbReference type="InterPro" id="IPR002022">
    <property type="entry name" value="Pec_lyase"/>
</dbReference>
<evidence type="ECO:0000259" key="6">
    <source>
        <dbReference type="SMART" id="SM00656"/>
    </source>
</evidence>
<dbReference type="GO" id="GO:0030570">
    <property type="term" value="F:pectate lyase activity"/>
    <property type="evidence" value="ECO:0007669"/>
    <property type="project" value="InterPro"/>
</dbReference>
<feature type="chain" id="PRO_5042022821" evidence="5">
    <location>
        <begin position="20"/>
        <end position="324"/>
    </location>
</feature>
<evidence type="ECO:0000256" key="4">
    <source>
        <dbReference type="RuleBase" id="RU361173"/>
    </source>
</evidence>
<keyword evidence="4" id="KW-0119">Carbohydrate metabolism</keyword>
<dbReference type="GO" id="GO:0005576">
    <property type="term" value="C:extracellular region"/>
    <property type="evidence" value="ECO:0007669"/>
    <property type="project" value="UniProtKB-SubCell"/>
</dbReference>
<dbReference type="SUPFAM" id="SSF51126">
    <property type="entry name" value="Pectin lyase-like"/>
    <property type="match status" value="1"/>
</dbReference>
<reference evidence="7" key="1">
    <citation type="submission" date="2018-03" db="EMBL/GenBank/DDBJ databases">
        <authorList>
            <person name="Guldener U."/>
        </authorList>
    </citation>
    <scope>NUCLEOTIDE SEQUENCE</scope>
</reference>
<keyword evidence="3 4" id="KW-0456">Lyase</keyword>
<comment type="subcellular location">
    <subcellularLocation>
        <location evidence="4">Secreted</location>
    </subcellularLocation>
</comment>
<dbReference type="PANTHER" id="PTHR31683:SF18">
    <property type="entry name" value="PECTATE LYASE 21-RELATED"/>
    <property type="match status" value="1"/>
</dbReference>
<comment type="caution">
    <text evidence="7">The sequence shown here is derived from an EMBL/GenBank/DDBJ whole genome shotgun (WGS) entry which is preliminary data.</text>
</comment>
<feature type="signal peptide" evidence="5">
    <location>
        <begin position="1"/>
        <end position="19"/>
    </location>
</feature>
<dbReference type="Pfam" id="PF00544">
    <property type="entry name" value="Pectate_lyase_4"/>
    <property type="match status" value="1"/>
</dbReference>
<keyword evidence="4" id="KW-0624">Polysaccharide degradation</keyword>
<organism evidence="7 8">
    <name type="scientific">Cephalotrichum gorgonifer</name>
    <dbReference type="NCBI Taxonomy" id="2041049"/>
    <lineage>
        <taxon>Eukaryota</taxon>
        <taxon>Fungi</taxon>
        <taxon>Dikarya</taxon>
        <taxon>Ascomycota</taxon>
        <taxon>Pezizomycotina</taxon>
        <taxon>Sordariomycetes</taxon>
        <taxon>Hypocreomycetidae</taxon>
        <taxon>Microascales</taxon>
        <taxon>Microascaceae</taxon>
        <taxon>Cephalotrichum</taxon>
    </lineage>
</organism>
<dbReference type="Gene3D" id="2.160.20.10">
    <property type="entry name" value="Single-stranded right-handed beta-helix, Pectin lyase-like"/>
    <property type="match status" value="1"/>
</dbReference>
<name>A0AAE8N6A4_9PEZI</name>
<evidence type="ECO:0000256" key="1">
    <source>
        <dbReference type="ARBA" id="ARBA00010980"/>
    </source>
</evidence>
<dbReference type="EMBL" id="ONZQ02000015">
    <property type="protein sequence ID" value="SPO06123.1"/>
    <property type="molecule type" value="Genomic_DNA"/>
</dbReference>
<dbReference type="PANTHER" id="PTHR31683">
    <property type="entry name" value="PECTATE LYASE 18-RELATED"/>
    <property type="match status" value="1"/>
</dbReference>
<feature type="domain" description="Pectate lyase" evidence="6">
    <location>
        <begin position="54"/>
        <end position="263"/>
    </location>
</feature>
<evidence type="ECO:0000313" key="7">
    <source>
        <dbReference type="EMBL" id="SPO06123.1"/>
    </source>
</evidence>
<evidence type="ECO:0000256" key="2">
    <source>
        <dbReference type="ARBA" id="ARBA00022729"/>
    </source>
</evidence>
<keyword evidence="4" id="KW-0964">Secreted</keyword>
<protein>
    <submittedName>
        <fullName evidence="7">Probable pectate lyase 1</fullName>
    </submittedName>
</protein>
<evidence type="ECO:0000256" key="3">
    <source>
        <dbReference type="ARBA" id="ARBA00023239"/>
    </source>
</evidence>